<evidence type="ECO:0000259" key="3">
    <source>
        <dbReference type="Pfam" id="PF13539"/>
    </source>
</evidence>
<proteinExistence type="predicted"/>
<dbReference type="RefSeq" id="WP_300951032.1">
    <property type="nucleotide sequence ID" value="NZ_JAUHJQ010000001.1"/>
</dbReference>
<organism evidence="4 5">
    <name type="scientific">Nocardioides oceani</name>
    <dbReference type="NCBI Taxonomy" id="3058369"/>
    <lineage>
        <taxon>Bacteria</taxon>
        <taxon>Bacillati</taxon>
        <taxon>Actinomycetota</taxon>
        <taxon>Actinomycetes</taxon>
        <taxon>Propionibacteriales</taxon>
        <taxon>Nocardioidaceae</taxon>
        <taxon>Nocardioides</taxon>
    </lineage>
</organism>
<evidence type="ECO:0000256" key="2">
    <source>
        <dbReference type="SAM" id="SignalP"/>
    </source>
</evidence>
<sequence>MRARSVPLVVAAALLLGACGGGSEPTPAPAPGTPAGGTTAAAAPQSGGSTAAPAGDFAVEPPGPLRGTPLQGPDMLVYSQDSLSADMVERIEGLKGVDAVEPLAMAQVPVEDKVINLAAVDPATYRRFLEPPSARLLEAWKRVAAGEIAVLPTMKKKIPMDRQGFLSLGNATGAPKAHVGAYVAQVPQIDAVVNEKWGELLEMKPGNALLVSADITSPQALRKPIQQIAGDEASVQILGPDLDTSVQQTAFLVGSVADAVGTFNYTVLGGGRIAPDPAWVTEHIRTEPVPILGSVTCNKAIFPQLRAALTEVVERGLADEIHPDEYAGCYYPRFIAGSTKLSNHSFGLALDFNVPGNLRGTVGEIDRTVVSIFKKWGFGWGGDWRYTDPMHFEMVAIVEPRT</sequence>
<evidence type="ECO:0000313" key="4">
    <source>
        <dbReference type="EMBL" id="MDN4172122.1"/>
    </source>
</evidence>
<gene>
    <name evidence="4" type="ORF">QWY28_04130</name>
</gene>
<dbReference type="Proteomes" id="UP001168620">
    <property type="component" value="Unassembled WGS sequence"/>
</dbReference>
<feature type="compositionally biased region" description="Low complexity" evidence="1">
    <location>
        <begin position="36"/>
        <end position="55"/>
    </location>
</feature>
<name>A0ABT8FD77_9ACTN</name>
<feature type="domain" description="Peptidase M15C" evidence="3">
    <location>
        <begin position="337"/>
        <end position="394"/>
    </location>
</feature>
<keyword evidence="2" id="KW-0732">Signal</keyword>
<keyword evidence="5" id="KW-1185">Reference proteome</keyword>
<feature type="chain" id="PRO_5047296048" evidence="2">
    <location>
        <begin position="24"/>
        <end position="402"/>
    </location>
</feature>
<dbReference type="Gene3D" id="3.30.1380.10">
    <property type="match status" value="1"/>
</dbReference>
<reference evidence="4" key="1">
    <citation type="submission" date="2023-06" db="EMBL/GenBank/DDBJ databases">
        <title>Draft genome sequence of Nocardioides sp. SOB77.</title>
        <authorList>
            <person name="Zhang G."/>
        </authorList>
    </citation>
    <scope>NUCLEOTIDE SEQUENCE</scope>
    <source>
        <strain evidence="4">SOB77</strain>
    </source>
</reference>
<dbReference type="SUPFAM" id="SSF55166">
    <property type="entry name" value="Hedgehog/DD-peptidase"/>
    <property type="match status" value="1"/>
</dbReference>
<evidence type="ECO:0000313" key="5">
    <source>
        <dbReference type="Proteomes" id="UP001168620"/>
    </source>
</evidence>
<feature type="signal peptide" evidence="2">
    <location>
        <begin position="1"/>
        <end position="23"/>
    </location>
</feature>
<feature type="region of interest" description="Disordered" evidence="1">
    <location>
        <begin position="23"/>
        <end position="68"/>
    </location>
</feature>
<protein>
    <submittedName>
        <fullName evidence="4">M15 family metallopeptidase</fullName>
    </submittedName>
</protein>
<dbReference type="Pfam" id="PF13539">
    <property type="entry name" value="Peptidase_M15_4"/>
    <property type="match status" value="1"/>
</dbReference>
<dbReference type="InterPro" id="IPR009045">
    <property type="entry name" value="Zn_M74/Hedgehog-like"/>
</dbReference>
<dbReference type="InterPro" id="IPR039561">
    <property type="entry name" value="Peptidase_M15C"/>
</dbReference>
<accession>A0ABT8FD77</accession>
<dbReference type="PROSITE" id="PS51257">
    <property type="entry name" value="PROKAR_LIPOPROTEIN"/>
    <property type="match status" value="1"/>
</dbReference>
<comment type="caution">
    <text evidence="4">The sequence shown here is derived from an EMBL/GenBank/DDBJ whole genome shotgun (WGS) entry which is preliminary data.</text>
</comment>
<evidence type="ECO:0000256" key="1">
    <source>
        <dbReference type="SAM" id="MobiDB-lite"/>
    </source>
</evidence>
<dbReference type="EMBL" id="JAUHJQ010000001">
    <property type="protein sequence ID" value="MDN4172122.1"/>
    <property type="molecule type" value="Genomic_DNA"/>
</dbReference>